<evidence type="ECO:0000256" key="4">
    <source>
        <dbReference type="ARBA" id="ARBA00022679"/>
    </source>
</evidence>
<comment type="caution">
    <text evidence="10">The sequence shown here is derived from an EMBL/GenBank/DDBJ whole genome shotgun (WGS) entry which is preliminary data.</text>
</comment>
<dbReference type="InterPro" id="IPR005467">
    <property type="entry name" value="His_kinase_dom"/>
</dbReference>
<keyword evidence="7" id="KW-0472">Membrane</keyword>
<dbReference type="SUPFAM" id="SSF47384">
    <property type="entry name" value="Homodimeric domain of signal transducing histidine kinase"/>
    <property type="match status" value="1"/>
</dbReference>
<dbReference type="Pfam" id="PF12860">
    <property type="entry name" value="PAS_7"/>
    <property type="match status" value="2"/>
</dbReference>
<feature type="chain" id="PRO_5045632993" description="histidine kinase" evidence="8">
    <location>
        <begin position="31"/>
        <end position="823"/>
    </location>
</feature>
<sequence length="823" mass="88128">MGPETIRRRWRFVGLCAAPSALVSASPAFAQGINSGINAGAIAGAAPLAIALGAGGFAVLAVAMVRTLIADANARQRRAAEQIAGLRAFVDEYEALLAGTREVTVLWPGNGPEPRLLGQVSAVLPAGRRPDAVMKFSTWLVPEDAERLARLVEALRVDGRAFETSLATTDGRSVRAAGWVLGNGTALRLRPAYLQPLAGAETPAQPDHSALRKALALAGDPAYLRDASGQLIFANPAYETLARSLGKTSLGKNGGAAAPAELLDPAALDRHLKALASAAGSASLELSWPGHGEFRLVECAMPGGDTVGFLHPVEREAGDIGLAHIGGIIETLATPIAIFNADKELVHFNQAYAELWGLDEHFLVEGLDERAILDKLRTEGLLPAQRDYHEWRNQHLAAYDLTRPRKDEIWHLPDGRSIKVIAAPASPKGGVVYVFEDITERLALESTNKSFSSVQRESLNALSEAVAVFGTNGRLTLNNPRFAALWKLPASAVADHPHIDQIAEACGRALPEDGPTIWRDLKRGIIDLNPTRTDTTGRLARADGRLLDYAITRLPDGQTMMTFLDVTESANYSRVLKERNEALIAADRLKDAFVKNVSYELRSPLTNIIGFADLLAQEGDTLTERQKAYTDYIRASSTTLGVLIDNILDLATVDAGAAELKPELLDVPTLVEKARAGLSATFIEIGGEKPINLVVDIEDNLPPFVADGTRMVQILYNLLSNAARFSPPGGQVKLSVSARADRLLFVVEDEGPGLTDEMKEVILARIDASTTDGRQRGAGLGLAIVRTFVNLHGGTITAEPRQPRGSRITVNLPRDSALAGVAE</sequence>
<feature type="transmembrane region" description="Helical" evidence="7">
    <location>
        <begin position="46"/>
        <end position="69"/>
    </location>
</feature>
<dbReference type="SMART" id="SM00388">
    <property type="entry name" value="HisKA"/>
    <property type="match status" value="1"/>
</dbReference>
<dbReference type="InterPro" id="IPR050736">
    <property type="entry name" value="Sensor_HK_Regulatory"/>
</dbReference>
<dbReference type="PANTHER" id="PTHR43711:SF1">
    <property type="entry name" value="HISTIDINE KINASE 1"/>
    <property type="match status" value="1"/>
</dbReference>
<dbReference type="InterPro" id="IPR003661">
    <property type="entry name" value="HisK_dim/P_dom"/>
</dbReference>
<dbReference type="PRINTS" id="PR00344">
    <property type="entry name" value="BCTRLSENSOR"/>
</dbReference>
<dbReference type="SUPFAM" id="SSF55785">
    <property type="entry name" value="PYP-like sensor domain (PAS domain)"/>
    <property type="match status" value="1"/>
</dbReference>
<dbReference type="InterPro" id="IPR035965">
    <property type="entry name" value="PAS-like_dom_sf"/>
</dbReference>
<keyword evidence="7" id="KW-0812">Transmembrane</keyword>
<dbReference type="EC" id="2.7.13.3" evidence="2"/>
<keyword evidence="7" id="KW-1133">Transmembrane helix</keyword>
<dbReference type="Gene3D" id="1.10.287.130">
    <property type="match status" value="1"/>
</dbReference>
<dbReference type="InterPro" id="IPR036097">
    <property type="entry name" value="HisK_dim/P_sf"/>
</dbReference>
<evidence type="ECO:0000259" key="9">
    <source>
        <dbReference type="PROSITE" id="PS50109"/>
    </source>
</evidence>
<evidence type="ECO:0000256" key="3">
    <source>
        <dbReference type="ARBA" id="ARBA00022553"/>
    </source>
</evidence>
<keyword evidence="4" id="KW-0808">Transferase</keyword>
<dbReference type="RefSeq" id="WP_379996396.1">
    <property type="nucleotide sequence ID" value="NZ_JBHLYO010000028.1"/>
</dbReference>
<reference evidence="11" key="1">
    <citation type="journal article" date="2019" name="Int. J. Syst. Evol. Microbiol.">
        <title>The Global Catalogue of Microorganisms (GCM) 10K type strain sequencing project: providing services to taxonomists for standard genome sequencing and annotation.</title>
        <authorList>
            <consortium name="The Broad Institute Genomics Platform"/>
            <consortium name="The Broad Institute Genome Sequencing Center for Infectious Disease"/>
            <person name="Wu L."/>
            <person name="Ma J."/>
        </authorList>
    </citation>
    <scope>NUCLEOTIDE SEQUENCE [LARGE SCALE GENOMIC DNA]</scope>
    <source>
        <strain evidence="11">NBRC 112416</strain>
    </source>
</reference>
<dbReference type="Pfam" id="PF00512">
    <property type="entry name" value="HisKA"/>
    <property type="match status" value="1"/>
</dbReference>
<dbReference type="Pfam" id="PF02518">
    <property type="entry name" value="HATPase_c"/>
    <property type="match status" value="1"/>
</dbReference>
<dbReference type="EMBL" id="BSNS01000015">
    <property type="protein sequence ID" value="GLQ56043.1"/>
    <property type="molecule type" value="Genomic_DNA"/>
</dbReference>
<dbReference type="Proteomes" id="UP001156691">
    <property type="component" value="Unassembled WGS sequence"/>
</dbReference>
<evidence type="ECO:0000313" key="10">
    <source>
        <dbReference type="EMBL" id="GLQ56043.1"/>
    </source>
</evidence>
<dbReference type="CDD" id="cd00082">
    <property type="entry name" value="HisKA"/>
    <property type="match status" value="1"/>
</dbReference>
<accession>A0ABQ5W830</accession>
<proteinExistence type="predicted"/>
<comment type="catalytic activity">
    <reaction evidence="1">
        <text>ATP + protein L-histidine = ADP + protein N-phospho-L-histidine.</text>
        <dbReference type="EC" id="2.7.13.3"/>
    </reaction>
</comment>
<keyword evidence="6" id="KW-0902">Two-component regulatory system</keyword>
<keyword evidence="3" id="KW-0597">Phosphoprotein</keyword>
<keyword evidence="5 10" id="KW-0418">Kinase</keyword>
<evidence type="ECO:0000256" key="2">
    <source>
        <dbReference type="ARBA" id="ARBA00012438"/>
    </source>
</evidence>
<dbReference type="InterPro" id="IPR000014">
    <property type="entry name" value="PAS"/>
</dbReference>
<dbReference type="Gene3D" id="3.30.565.10">
    <property type="entry name" value="Histidine kinase-like ATPase, C-terminal domain"/>
    <property type="match status" value="1"/>
</dbReference>
<dbReference type="SUPFAM" id="SSF55874">
    <property type="entry name" value="ATPase domain of HSP90 chaperone/DNA topoisomerase II/histidine kinase"/>
    <property type="match status" value="1"/>
</dbReference>
<organism evidence="10 11">
    <name type="scientific">Devosia nitrariae</name>
    <dbReference type="NCBI Taxonomy" id="2071872"/>
    <lineage>
        <taxon>Bacteria</taxon>
        <taxon>Pseudomonadati</taxon>
        <taxon>Pseudomonadota</taxon>
        <taxon>Alphaproteobacteria</taxon>
        <taxon>Hyphomicrobiales</taxon>
        <taxon>Devosiaceae</taxon>
        <taxon>Devosia</taxon>
    </lineage>
</organism>
<dbReference type="PROSITE" id="PS50109">
    <property type="entry name" value="HIS_KIN"/>
    <property type="match status" value="1"/>
</dbReference>
<name>A0ABQ5W830_9HYPH</name>
<evidence type="ECO:0000313" key="11">
    <source>
        <dbReference type="Proteomes" id="UP001156691"/>
    </source>
</evidence>
<dbReference type="PANTHER" id="PTHR43711">
    <property type="entry name" value="TWO-COMPONENT HISTIDINE KINASE"/>
    <property type="match status" value="1"/>
</dbReference>
<protein>
    <recommendedName>
        <fullName evidence="2">histidine kinase</fullName>
        <ecNumber evidence="2">2.7.13.3</ecNumber>
    </recommendedName>
</protein>
<evidence type="ECO:0000256" key="7">
    <source>
        <dbReference type="SAM" id="Phobius"/>
    </source>
</evidence>
<evidence type="ECO:0000256" key="6">
    <source>
        <dbReference type="ARBA" id="ARBA00023012"/>
    </source>
</evidence>
<dbReference type="Gene3D" id="3.30.450.20">
    <property type="entry name" value="PAS domain"/>
    <property type="match status" value="1"/>
</dbReference>
<keyword evidence="11" id="KW-1185">Reference proteome</keyword>
<evidence type="ECO:0000256" key="5">
    <source>
        <dbReference type="ARBA" id="ARBA00022777"/>
    </source>
</evidence>
<dbReference type="CDD" id="cd00075">
    <property type="entry name" value="HATPase"/>
    <property type="match status" value="1"/>
</dbReference>
<feature type="signal peptide" evidence="8">
    <location>
        <begin position="1"/>
        <end position="30"/>
    </location>
</feature>
<dbReference type="SMART" id="SM00387">
    <property type="entry name" value="HATPase_c"/>
    <property type="match status" value="1"/>
</dbReference>
<evidence type="ECO:0000256" key="8">
    <source>
        <dbReference type="SAM" id="SignalP"/>
    </source>
</evidence>
<dbReference type="InterPro" id="IPR004358">
    <property type="entry name" value="Sig_transdc_His_kin-like_C"/>
</dbReference>
<gene>
    <name evidence="10" type="primary">bdfA</name>
    <name evidence="10" type="ORF">GCM10010862_33020</name>
</gene>
<feature type="domain" description="Histidine kinase" evidence="9">
    <location>
        <begin position="596"/>
        <end position="816"/>
    </location>
</feature>
<dbReference type="InterPro" id="IPR003594">
    <property type="entry name" value="HATPase_dom"/>
</dbReference>
<dbReference type="InterPro" id="IPR036890">
    <property type="entry name" value="HATPase_C_sf"/>
</dbReference>
<dbReference type="GO" id="GO:0016301">
    <property type="term" value="F:kinase activity"/>
    <property type="evidence" value="ECO:0007669"/>
    <property type="project" value="UniProtKB-KW"/>
</dbReference>
<evidence type="ECO:0000256" key="1">
    <source>
        <dbReference type="ARBA" id="ARBA00000085"/>
    </source>
</evidence>
<dbReference type="SMART" id="SM00091">
    <property type="entry name" value="PAS"/>
    <property type="match status" value="3"/>
</dbReference>
<keyword evidence="8" id="KW-0732">Signal</keyword>